<proteinExistence type="predicted"/>
<dbReference type="EMBL" id="JACEIK010006637">
    <property type="protein sequence ID" value="MCE2056025.1"/>
    <property type="molecule type" value="Genomic_DNA"/>
</dbReference>
<gene>
    <name evidence="1" type="ORF">HAX54_043933</name>
</gene>
<sequence length="91" mass="9770">MRPESGLATVDLSRTLTAGVRLGFRTARGTSFFLIQLRSKTGGSLEEMENLAAIGRGGDKLASSQAYPPKKTDPVALALRVLYIPSHSIPR</sequence>
<comment type="caution">
    <text evidence="1">The sequence shown here is derived from an EMBL/GenBank/DDBJ whole genome shotgun (WGS) entry which is preliminary data.</text>
</comment>
<evidence type="ECO:0000313" key="2">
    <source>
        <dbReference type="Proteomes" id="UP000823775"/>
    </source>
</evidence>
<name>A0ABS8W3H2_DATST</name>
<reference evidence="1 2" key="1">
    <citation type="journal article" date="2021" name="BMC Genomics">
        <title>Datura genome reveals duplications of psychoactive alkaloid biosynthetic genes and high mutation rate following tissue culture.</title>
        <authorList>
            <person name="Rajewski A."/>
            <person name="Carter-House D."/>
            <person name="Stajich J."/>
            <person name="Litt A."/>
        </authorList>
    </citation>
    <scope>NUCLEOTIDE SEQUENCE [LARGE SCALE GENOMIC DNA]</scope>
    <source>
        <strain evidence="1">AR-01</strain>
    </source>
</reference>
<keyword evidence="2" id="KW-1185">Reference proteome</keyword>
<dbReference type="Proteomes" id="UP000823775">
    <property type="component" value="Unassembled WGS sequence"/>
</dbReference>
<evidence type="ECO:0000313" key="1">
    <source>
        <dbReference type="EMBL" id="MCE2056025.1"/>
    </source>
</evidence>
<accession>A0ABS8W3H2</accession>
<protein>
    <submittedName>
        <fullName evidence="1">Uncharacterized protein</fullName>
    </submittedName>
</protein>
<organism evidence="1 2">
    <name type="scientific">Datura stramonium</name>
    <name type="common">Jimsonweed</name>
    <name type="synonym">Common thornapple</name>
    <dbReference type="NCBI Taxonomy" id="4076"/>
    <lineage>
        <taxon>Eukaryota</taxon>
        <taxon>Viridiplantae</taxon>
        <taxon>Streptophyta</taxon>
        <taxon>Embryophyta</taxon>
        <taxon>Tracheophyta</taxon>
        <taxon>Spermatophyta</taxon>
        <taxon>Magnoliopsida</taxon>
        <taxon>eudicotyledons</taxon>
        <taxon>Gunneridae</taxon>
        <taxon>Pentapetalae</taxon>
        <taxon>asterids</taxon>
        <taxon>lamiids</taxon>
        <taxon>Solanales</taxon>
        <taxon>Solanaceae</taxon>
        <taxon>Solanoideae</taxon>
        <taxon>Datureae</taxon>
        <taxon>Datura</taxon>
    </lineage>
</organism>